<reference evidence="1" key="1">
    <citation type="submission" date="2016-10" db="EMBL/GenBank/DDBJ databases">
        <authorList>
            <person name="Benchimol M."/>
            <person name="Almeida L.G."/>
            <person name="Vasconcelos A.T."/>
            <person name="Perreira-Neves A."/>
            <person name="Rosa I.A."/>
            <person name="Tasca T."/>
            <person name="Bogo M.R."/>
            <person name="de Souza W."/>
        </authorList>
    </citation>
    <scope>NUCLEOTIDE SEQUENCE [LARGE SCALE GENOMIC DNA]</scope>
    <source>
        <strain evidence="1">K</strain>
    </source>
</reference>
<evidence type="ECO:0000313" key="1">
    <source>
        <dbReference type="EMBL" id="OHT00129.1"/>
    </source>
</evidence>
<protein>
    <submittedName>
        <fullName evidence="1">Uncharacterized protein</fullName>
    </submittedName>
</protein>
<keyword evidence="2" id="KW-1185">Reference proteome</keyword>
<accession>A0A1J4JLY5</accession>
<dbReference type="Proteomes" id="UP000179807">
    <property type="component" value="Unassembled WGS sequence"/>
</dbReference>
<dbReference type="OrthoDB" id="10263691at2759"/>
<dbReference type="RefSeq" id="XP_068353265.1">
    <property type="nucleotide sequence ID" value="XM_068494103.1"/>
</dbReference>
<proteinExistence type="predicted"/>
<comment type="caution">
    <text evidence="1">The sequence shown here is derived from an EMBL/GenBank/DDBJ whole genome shotgun (WGS) entry which is preliminary data.</text>
</comment>
<dbReference type="GeneID" id="94828807"/>
<gene>
    <name evidence="1" type="ORF">TRFO_08126</name>
</gene>
<dbReference type="AlphaFoldDB" id="A0A1J4JLY5"/>
<organism evidence="1 2">
    <name type="scientific">Tritrichomonas foetus</name>
    <dbReference type="NCBI Taxonomy" id="1144522"/>
    <lineage>
        <taxon>Eukaryota</taxon>
        <taxon>Metamonada</taxon>
        <taxon>Parabasalia</taxon>
        <taxon>Tritrichomonadida</taxon>
        <taxon>Tritrichomonadidae</taxon>
        <taxon>Tritrichomonas</taxon>
    </lineage>
</organism>
<name>A0A1J4JLY5_9EUKA</name>
<evidence type="ECO:0000313" key="2">
    <source>
        <dbReference type="Proteomes" id="UP000179807"/>
    </source>
</evidence>
<dbReference type="VEuPathDB" id="TrichDB:TRFO_08126"/>
<sequence>MWGLIKKAGEFIAPMMAINSLEEFQESCTLVLSTITLNDSNDTISFNGALNNVQDYLSEEINSDDHPCLDYFVSESIMQQIVDKVDKDLPEEHIAPIFDFFSAFINTELNKHFLQVTVHRPFTKLLSLLDVFYSKSATETRQFVSNLWSTVRPSPIMLEMMSIDGKFPLLDFFFSLVFSPDKSNDYARDAIRSIVSKTSPELPSLFLEYIKKNLYPQIVAFLIQISRCVTTLQFNGAFTSLLLWIDETLTYYSDFPVDSLFQEIQQFSAAEQLLTISMLLSFFISPVIFERAMKYSLEDELFDIVKATLNSDVEFDRKAAVTFLKTLLRCKPEAANFMIPQAQTEAADVLSLLPPEWLVQIDGSTAMEAYETDAMTRINFYGIRRAQGTDKNIFGDILNILSNFKSQSMTLCLSLSELILMILANAPDLISTDLAKAYEAAVKQYSDVPYFQMPMREFADTKEVRAAILTEFGKEIHATFIASEKIKAHVEMFNHV</sequence>
<dbReference type="EMBL" id="MLAK01000971">
    <property type="protein sequence ID" value="OHT00129.1"/>
    <property type="molecule type" value="Genomic_DNA"/>
</dbReference>